<dbReference type="InterPro" id="IPR002933">
    <property type="entry name" value="Peptidase_M20"/>
</dbReference>
<dbReference type="Pfam" id="PF01546">
    <property type="entry name" value="Peptidase_M20"/>
    <property type="match status" value="1"/>
</dbReference>
<evidence type="ECO:0000256" key="6">
    <source>
        <dbReference type="ARBA" id="ARBA00023211"/>
    </source>
</evidence>
<dbReference type="InterPro" id="IPR011650">
    <property type="entry name" value="Peptidase_M20_dimer"/>
</dbReference>
<comment type="cofactor">
    <cofactor evidence="1">
        <name>Mn(2+)</name>
        <dbReference type="ChEBI" id="CHEBI:29035"/>
    </cofactor>
</comment>
<dbReference type="Proteomes" id="UP001597299">
    <property type="component" value="Unassembled WGS sequence"/>
</dbReference>
<evidence type="ECO:0000256" key="3">
    <source>
        <dbReference type="ARBA" id="ARBA00011738"/>
    </source>
</evidence>
<dbReference type="PANTHER" id="PTHR32494">
    <property type="entry name" value="ALLANTOATE DEIMINASE-RELATED"/>
    <property type="match status" value="1"/>
</dbReference>
<dbReference type="NCBIfam" id="TIGR01879">
    <property type="entry name" value="hydantase"/>
    <property type="match status" value="1"/>
</dbReference>
<dbReference type="RefSeq" id="WP_213352860.1">
    <property type="nucleotide sequence ID" value="NZ_JAHBGB010000031.1"/>
</dbReference>
<evidence type="ECO:0000256" key="2">
    <source>
        <dbReference type="ARBA" id="ARBA00006153"/>
    </source>
</evidence>
<comment type="similarity">
    <text evidence="2">Belongs to the peptidase M20 family.</text>
</comment>
<proteinExistence type="inferred from homology"/>
<evidence type="ECO:0000256" key="1">
    <source>
        <dbReference type="ARBA" id="ARBA00001936"/>
    </source>
</evidence>
<keyword evidence="6" id="KW-0464">Manganese</keyword>
<accession>A0ABW4YWP9</accession>
<organism evidence="8 9">
    <name type="scientific">Ancylobacter oerskovii</name>
    <dbReference type="NCBI Taxonomy" id="459519"/>
    <lineage>
        <taxon>Bacteria</taxon>
        <taxon>Pseudomonadati</taxon>
        <taxon>Pseudomonadota</taxon>
        <taxon>Alphaproteobacteria</taxon>
        <taxon>Hyphomicrobiales</taxon>
        <taxon>Xanthobacteraceae</taxon>
        <taxon>Ancylobacter</taxon>
    </lineage>
</organism>
<evidence type="ECO:0000313" key="9">
    <source>
        <dbReference type="Proteomes" id="UP001597299"/>
    </source>
</evidence>
<dbReference type="EMBL" id="JBHUHD010000001">
    <property type="protein sequence ID" value="MFD2140574.1"/>
    <property type="molecule type" value="Genomic_DNA"/>
</dbReference>
<name>A0ABW4YWP9_9HYPH</name>
<dbReference type="CDD" id="cd03884">
    <property type="entry name" value="M20_bAS"/>
    <property type="match status" value="1"/>
</dbReference>
<protein>
    <submittedName>
        <fullName evidence="8">Allantoate amidohydrolase</fullName>
    </submittedName>
</protein>
<dbReference type="InterPro" id="IPR010158">
    <property type="entry name" value="Amidase_Cbmase"/>
</dbReference>
<dbReference type="PIRSF" id="PIRSF001235">
    <property type="entry name" value="Amidase_carbamoylase"/>
    <property type="match status" value="1"/>
</dbReference>
<sequence length="415" mass="43426">MTAAATLPEADAALGVEERLVALAAISDQPGALTRLYLGPAHRRATEQVAAWMRQAGMEARLDSVGNVVGRYAASSAGAPTLILGSHIDTVRNAGRFDGNLGVVAAIEVVRRLHAAKRRLAFAIEVVAFGDEEGVRFASALGGSRALAGRFDPALLEERDAEGVSRRAALAAFGCDPDRIAAEARDPAKVLGYVELHIEQGPVLEREGLAVAVVTAINGANRGRVTVTGESGHAGTVPMALRRDALAASAEMMLAVERLGRSEADLVATVGRLEIDHAAPNTVPGQVSFTLDVRAPDDAVRARAVAAIRAALEAIAATRGVSVHLDIGYEAPAALCDGGLQQRLAAAMARLGLPERRMPSGAGHDAMAFAGHIPFAMLFVRCRGGISHNPAEYAAPEDIETAMRVLADFIDHYDI</sequence>
<dbReference type="Pfam" id="PF07687">
    <property type="entry name" value="M20_dimer"/>
    <property type="match status" value="1"/>
</dbReference>
<feature type="domain" description="Peptidase M20 dimerisation" evidence="7">
    <location>
        <begin position="217"/>
        <end position="316"/>
    </location>
</feature>
<evidence type="ECO:0000259" key="7">
    <source>
        <dbReference type="Pfam" id="PF07687"/>
    </source>
</evidence>
<keyword evidence="5" id="KW-0378">Hydrolase</keyword>
<evidence type="ECO:0000256" key="4">
    <source>
        <dbReference type="ARBA" id="ARBA00022723"/>
    </source>
</evidence>
<dbReference type="SUPFAM" id="SSF53187">
    <property type="entry name" value="Zn-dependent exopeptidases"/>
    <property type="match status" value="1"/>
</dbReference>
<evidence type="ECO:0000256" key="5">
    <source>
        <dbReference type="ARBA" id="ARBA00022801"/>
    </source>
</evidence>
<comment type="subunit">
    <text evidence="3">Homodimer.</text>
</comment>
<dbReference type="Gene3D" id="3.30.70.360">
    <property type="match status" value="1"/>
</dbReference>
<reference evidence="9" key="1">
    <citation type="journal article" date="2019" name="Int. J. Syst. Evol. Microbiol.">
        <title>The Global Catalogue of Microorganisms (GCM) 10K type strain sequencing project: providing services to taxonomists for standard genome sequencing and annotation.</title>
        <authorList>
            <consortium name="The Broad Institute Genomics Platform"/>
            <consortium name="The Broad Institute Genome Sequencing Center for Infectious Disease"/>
            <person name="Wu L."/>
            <person name="Ma J."/>
        </authorList>
    </citation>
    <scope>NUCLEOTIDE SEQUENCE [LARGE SCALE GENOMIC DNA]</scope>
    <source>
        <strain evidence="9">CCM 7435</strain>
    </source>
</reference>
<comment type="caution">
    <text evidence="8">The sequence shown here is derived from an EMBL/GenBank/DDBJ whole genome shotgun (WGS) entry which is preliminary data.</text>
</comment>
<dbReference type="Gene3D" id="3.40.630.10">
    <property type="entry name" value="Zn peptidases"/>
    <property type="match status" value="1"/>
</dbReference>
<keyword evidence="4" id="KW-0479">Metal-binding</keyword>
<keyword evidence="9" id="KW-1185">Reference proteome</keyword>
<dbReference type="InterPro" id="IPR036264">
    <property type="entry name" value="Bact_exopeptidase_dim_dom"/>
</dbReference>
<dbReference type="SUPFAM" id="SSF55031">
    <property type="entry name" value="Bacterial exopeptidase dimerisation domain"/>
    <property type="match status" value="1"/>
</dbReference>
<dbReference type="PANTHER" id="PTHR32494:SF19">
    <property type="entry name" value="ALLANTOATE DEIMINASE-RELATED"/>
    <property type="match status" value="1"/>
</dbReference>
<evidence type="ECO:0000313" key="8">
    <source>
        <dbReference type="EMBL" id="MFD2140574.1"/>
    </source>
</evidence>
<dbReference type="NCBIfam" id="NF006775">
    <property type="entry name" value="PRK09290.2-5"/>
    <property type="match status" value="1"/>
</dbReference>
<gene>
    <name evidence="8" type="ORF">ACFSNC_09195</name>
</gene>